<name>A0AAN7X5R8_ELEMC</name>
<accession>A0AAN7X5R8</accession>
<protein>
    <submittedName>
        <fullName evidence="1">Uncharacterized protein</fullName>
    </submittedName>
</protein>
<evidence type="ECO:0000313" key="1">
    <source>
        <dbReference type="EMBL" id="KAK5853834.1"/>
    </source>
</evidence>
<dbReference type="EMBL" id="JAUZQC010000019">
    <property type="protein sequence ID" value="KAK5853834.1"/>
    <property type="molecule type" value="Genomic_DNA"/>
</dbReference>
<dbReference type="AlphaFoldDB" id="A0AAN7X5R8"/>
<evidence type="ECO:0000313" key="2">
    <source>
        <dbReference type="Proteomes" id="UP001346869"/>
    </source>
</evidence>
<sequence>MSHKQYFKNDNKLISQLTSARHDISPNQDEKNQRTETLVTLHPNREHLFRLRRSGASQGFPRSVTKLLLSNKVP</sequence>
<reference evidence="1 2" key="1">
    <citation type="journal article" date="2023" name="Genes (Basel)">
        <title>Chromosome-Level Genome Assembly and Circadian Gene Repertoire of the Patagonia Blennie Eleginops maclovinus-The Closest Ancestral Proxy of Antarctic Cryonotothenioids.</title>
        <authorList>
            <person name="Cheng C.C."/>
            <person name="Rivera-Colon A.G."/>
            <person name="Minhas B.F."/>
            <person name="Wilson L."/>
            <person name="Rayamajhi N."/>
            <person name="Vargas-Chacoff L."/>
            <person name="Catchen J.M."/>
        </authorList>
    </citation>
    <scope>NUCLEOTIDE SEQUENCE [LARGE SCALE GENOMIC DNA]</scope>
    <source>
        <strain evidence="1">JMC-PN-2008</strain>
    </source>
</reference>
<organism evidence="1 2">
    <name type="scientific">Eleginops maclovinus</name>
    <name type="common">Patagonian blennie</name>
    <name type="synonym">Eleginus maclovinus</name>
    <dbReference type="NCBI Taxonomy" id="56733"/>
    <lineage>
        <taxon>Eukaryota</taxon>
        <taxon>Metazoa</taxon>
        <taxon>Chordata</taxon>
        <taxon>Craniata</taxon>
        <taxon>Vertebrata</taxon>
        <taxon>Euteleostomi</taxon>
        <taxon>Actinopterygii</taxon>
        <taxon>Neopterygii</taxon>
        <taxon>Teleostei</taxon>
        <taxon>Neoteleostei</taxon>
        <taxon>Acanthomorphata</taxon>
        <taxon>Eupercaria</taxon>
        <taxon>Perciformes</taxon>
        <taxon>Notothenioidei</taxon>
        <taxon>Eleginopidae</taxon>
        <taxon>Eleginops</taxon>
    </lineage>
</organism>
<comment type="caution">
    <text evidence="1">The sequence shown here is derived from an EMBL/GenBank/DDBJ whole genome shotgun (WGS) entry which is preliminary data.</text>
</comment>
<proteinExistence type="predicted"/>
<gene>
    <name evidence="1" type="ORF">PBY51_014958</name>
</gene>
<dbReference type="Proteomes" id="UP001346869">
    <property type="component" value="Unassembled WGS sequence"/>
</dbReference>
<reference evidence="1 2" key="2">
    <citation type="journal article" date="2023" name="Mol. Biol. Evol.">
        <title>Genomics of Secondarily Temperate Adaptation in the Only Non-Antarctic Icefish.</title>
        <authorList>
            <person name="Rivera-Colon A.G."/>
            <person name="Rayamajhi N."/>
            <person name="Minhas B.F."/>
            <person name="Madrigal G."/>
            <person name="Bilyk K.T."/>
            <person name="Yoon V."/>
            <person name="Hune M."/>
            <person name="Gregory S."/>
            <person name="Cheng C.H.C."/>
            <person name="Catchen J.M."/>
        </authorList>
    </citation>
    <scope>NUCLEOTIDE SEQUENCE [LARGE SCALE GENOMIC DNA]</scope>
    <source>
        <strain evidence="1">JMC-PN-2008</strain>
    </source>
</reference>
<keyword evidence="2" id="KW-1185">Reference proteome</keyword>